<dbReference type="AlphaFoldDB" id="A0A6C0BW36"/>
<organism evidence="1">
    <name type="scientific">viral metagenome</name>
    <dbReference type="NCBI Taxonomy" id="1070528"/>
    <lineage>
        <taxon>unclassified sequences</taxon>
        <taxon>metagenomes</taxon>
        <taxon>organismal metagenomes</taxon>
    </lineage>
</organism>
<accession>A0A6C0BW36</accession>
<proteinExistence type="predicted"/>
<name>A0A6C0BW36_9ZZZZ</name>
<dbReference type="Pfam" id="PF19075">
    <property type="entry name" value="DUF5771"/>
    <property type="match status" value="1"/>
</dbReference>
<sequence length="83" mass="9503">MTNTRKNRRALIGPLKSGELKKYGYSLKSTATSRHSALKKSVKAYGRGTLIKKLNALRVLHKNRHPVYSHNALNDLKYVQKHF</sequence>
<dbReference type="InterPro" id="IPR043905">
    <property type="entry name" value="DUF5771"/>
</dbReference>
<reference evidence="1" key="1">
    <citation type="journal article" date="2020" name="Nature">
        <title>Giant virus diversity and host interactions through global metagenomics.</title>
        <authorList>
            <person name="Schulz F."/>
            <person name="Roux S."/>
            <person name="Paez-Espino D."/>
            <person name="Jungbluth S."/>
            <person name="Walsh D.A."/>
            <person name="Denef V.J."/>
            <person name="McMahon K.D."/>
            <person name="Konstantinidis K.T."/>
            <person name="Eloe-Fadrosh E.A."/>
            <person name="Kyrpides N.C."/>
            <person name="Woyke T."/>
        </authorList>
    </citation>
    <scope>NUCLEOTIDE SEQUENCE</scope>
    <source>
        <strain evidence="1">GVMAG-M-3300018868-6</strain>
    </source>
</reference>
<dbReference type="EMBL" id="MN739257">
    <property type="protein sequence ID" value="QHS95784.1"/>
    <property type="molecule type" value="Genomic_DNA"/>
</dbReference>
<protein>
    <submittedName>
        <fullName evidence="1">Uncharacterized protein</fullName>
    </submittedName>
</protein>
<evidence type="ECO:0000313" key="1">
    <source>
        <dbReference type="EMBL" id="QHS95784.1"/>
    </source>
</evidence>